<dbReference type="EMBL" id="JBGMDY010000007">
    <property type="protein sequence ID" value="KAL2328222.1"/>
    <property type="molecule type" value="Genomic_DNA"/>
</dbReference>
<feature type="transmembrane region" description="Helical" evidence="1">
    <location>
        <begin position="312"/>
        <end position="339"/>
    </location>
</feature>
<keyword evidence="1" id="KW-1133">Transmembrane helix</keyword>
<accession>A0ABD1LXG6</accession>
<keyword evidence="1" id="KW-0472">Membrane</keyword>
<organism evidence="2 3">
    <name type="scientific">Flemingia macrophylla</name>
    <dbReference type="NCBI Taxonomy" id="520843"/>
    <lineage>
        <taxon>Eukaryota</taxon>
        <taxon>Viridiplantae</taxon>
        <taxon>Streptophyta</taxon>
        <taxon>Embryophyta</taxon>
        <taxon>Tracheophyta</taxon>
        <taxon>Spermatophyta</taxon>
        <taxon>Magnoliopsida</taxon>
        <taxon>eudicotyledons</taxon>
        <taxon>Gunneridae</taxon>
        <taxon>Pentapetalae</taxon>
        <taxon>rosids</taxon>
        <taxon>fabids</taxon>
        <taxon>Fabales</taxon>
        <taxon>Fabaceae</taxon>
        <taxon>Papilionoideae</taxon>
        <taxon>50 kb inversion clade</taxon>
        <taxon>NPAAA clade</taxon>
        <taxon>indigoferoid/millettioid clade</taxon>
        <taxon>Phaseoleae</taxon>
        <taxon>Flemingia</taxon>
    </lineage>
</organism>
<comment type="caution">
    <text evidence="2">The sequence shown here is derived from an EMBL/GenBank/DDBJ whole genome shotgun (WGS) entry which is preliminary data.</text>
</comment>
<dbReference type="Proteomes" id="UP001603857">
    <property type="component" value="Unassembled WGS sequence"/>
</dbReference>
<feature type="transmembrane region" description="Helical" evidence="1">
    <location>
        <begin position="249"/>
        <end position="269"/>
    </location>
</feature>
<keyword evidence="1" id="KW-0812">Transmembrane</keyword>
<gene>
    <name evidence="2" type="ORF">Fmac_021649</name>
</gene>
<proteinExistence type="predicted"/>
<keyword evidence="3" id="KW-1185">Reference proteome</keyword>
<protein>
    <submittedName>
        <fullName evidence="2">Uncharacterized protein</fullName>
    </submittedName>
</protein>
<dbReference type="AlphaFoldDB" id="A0ABD1LXG6"/>
<sequence>MFSQDHDESRDLPPRISEERKNKLRIFGFGIPDLDIGCWHTPRRLMEFSFEELEGLREELTSLIMEKITFHAETVSQDGVAVLDFHCSNVEYLIKEAERFYEAEFARVLCEAVAVTLGEKWARLGEEQARLEELERYFENQAKDCEAMKDIKIQIFESNTHEVDYFGLSHAIRCLCPSKDTRSESKIVAWWNQWKTMFSPDHDESHDYIKAVFDSSGKMTYQLCDPTMYDGENFIVGKCKKTLQRVSSLLIAAIAFLWIISDICSQLSIFQLEQRRILSSLFKLFGFTVFVCAVTTMVVVGAPFSRLQRTMLMFWAIMMLARSAMSLTALYVSMLGILLMGRHVLFEKQPPHGG</sequence>
<evidence type="ECO:0000313" key="3">
    <source>
        <dbReference type="Proteomes" id="UP001603857"/>
    </source>
</evidence>
<name>A0ABD1LXG6_9FABA</name>
<evidence type="ECO:0000256" key="1">
    <source>
        <dbReference type="SAM" id="Phobius"/>
    </source>
</evidence>
<feature type="transmembrane region" description="Helical" evidence="1">
    <location>
        <begin position="281"/>
        <end position="300"/>
    </location>
</feature>
<evidence type="ECO:0000313" key="2">
    <source>
        <dbReference type="EMBL" id="KAL2328222.1"/>
    </source>
</evidence>
<reference evidence="2 3" key="1">
    <citation type="submission" date="2024-08" db="EMBL/GenBank/DDBJ databases">
        <title>Insights into the chromosomal genome structure of Flemingia macrophylla.</title>
        <authorList>
            <person name="Ding Y."/>
            <person name="Zhao Y."/>
            <person name="Bi W."/>
            <person name="Wu M."/>
            <person name="Zhao G."/>
            <person name="Gong Y."/>
            <person name="Li W."/>
            <person name="Zhang P."/>
        </authorList>
    </citation>
    <scope>NUCLEOTIDE SEQUENCE [LARGE SCALE GENOMIC DNA]</scope>
    <source>
        <strain evidence="2">DYQJB</strain>
        <tissue evidence="2">Leaf</tissue>
    </source>
</reference>